<proteinExistence type="predicted"/>
<comment type="caution">
    <text evidence="3">The sequence shown here is derived from an EMBL/GenBank/DDBJ whole genome shotgun (WGS) entry which is preliminary data.</text>
</comment>
<dbReference type="Pfam" id="PF14223">
    <property type="entry name" value="Retrotran_gag_2"/>
    <property type="match status" value="1"/>
</dbReference>
<accession>A0ABQ5ABJ6</accession>
<evidence type="ECO:0000313" key="4">
    <source>
        <dbReference type="Proteomes" id="UP001151760"/>
    </source>
</evidence>
<keyword evidence="1" id="KW-0175">Coiled coil</keyword>
<evidence type="ECO:0000256" key="2">
    <source>
        <dbReference type="SAM" id="MobiDB-lite"/>
    </source>
</evidence>
<evidence type="ECO:0000313" key="3">
    <source>
        <dbReference type="EMBL" id="GJT00005.1"/>
    </source>
</evidence>
<reference evidence="3" key="1">
    <citation type="journal article" date="2022" name="Int. J. Mol. Sci.">
        <title>Draft Genome of Tanacetum Coccineum: Genomic Comparison of Closely Related Tanacetum-Family Plants.</title>
        <authorList>
            <person name="Yamashiro T."/>
            <person name="Shiraishi A."/>
            <person name="Nakayama K."/>
            <person name="Satake H."/>
        </authorList>
    </citation>
    <scope>NUCLEOTIDE SEQUENCE</scope>
</reference>
<dbReference type="InterPro" id="IPR036875">
    <property type="entry name" value="Znf_CCHC_sf"/>
</dbReference>
<sequence>MIDYTLWEVIENGATLPKTTVVEGVEKVMPITSAEDKAQRRLEVKARNNLMMGIPNEHQLKFNSIKDAKLSEMLDQTFDRLQKLVSQLELLDEKLSQEDVNQKLLRSLSPEWNIHAVMWRNKAELEKISMDDLYNNLKVYEPEVKGMSSLSLSTQNMAFVSSSNNNTNNTNEAVNAAHGVNTASTQSQLAHEDLQQIHPNDIEEMDLRWQMAMLTMRARRFLKNTGRKLTINGNETIGFDKSKVECYNCHKRRHFTRECRAPRNQDNKNKEISKRSVPMETTTSTALVSCDGLGGYDWSDQAEEGPNYAHMAFSSSSPDSEVSNDSNCSKSCMETVKLLKSQNDQLLRDLKKSSLMVFGYKTGLESVEEKLEFYKKNESVYVENINGLKWDIQVGEITIRELRKKLKNASNSLNKLIECQIVDNCKKGLGYEKYNAVPPPYTGNFMPLTPDLSFTGLDEFVNKPVVENRQSDEEVSKVVRKSDDSSIIEDWMSDNEEENVSQTETKKKTVKHSIAKIEFVKPKQQEKTIKQVEKHRQNTHIPRVKAAEGVNAASEKVSIAELLKEFDLLKWDQKVVSELVALRNFARRYGSRFCTHGGCIIMNYEPIVAGTQSNDFADLKSYQDDGSKPSSDDGKKVDEDLRKDSECNDQEKEDNVNNTNTINADGTNEVNAVGGKTSIELPDDPNMPALEDYSIFDFTRNDEDDGVVADMNNLDSTIQVSPIPTTRIHKDHPLDQVIRDLQSATQTRKMSKNLKEHGFVSTIQQRTNHKDLQTACLLAFNHKKNPKRSNVYSTPMETQQHLPQDKDGKTGVLCACARYQVNPKVSHHHAITKDKMVYKGNNVVGALMNVRIKSLLDATAGEVTTASTKLLLLEEVTTAKRKLLLLVEVKTA</sequence>
<feature type="region of interest" description="Disordered" evidence="2">
    <location>
        <begin position="619"/>
        <end position="670"/>
    </location>
</feature>
<feature type="compositionally biased region" description="Polar residues" evidence="2">
    <location>
        <begin position="656"/>
        <end position="670"/>
    </location>
</feature>
<evidence type="ECO:0000256" key="1">
    <source>
        <dbReference type="SAM" id="Coils"/>
    </source>
</evidence>
<feature type="compositionally biased region" description="Basic and acidic residues" evidence="2">
    <location>
        <begin position="619"/>
        <end position="655"/>
    </location>
</feature>
<reference evidence="3" key="2">
    <citation type="submission" date="2022-01" db="EMBL/GenBank/DDBJ databases">
        <authorList>
            <person name="Yamashiro T."/>
            <person name="Shiraishi A."/>
            <person name="Satake H."/>
            <person name="Nakayama K."/>
        </authorList>
    </citation>
    <scope>NUCLEOTIDE SEQUENCE</scope>
</reference>
<keyword evidence="4" id="KW-1185">Reference proteome</keyword>
<dbReference type="SUPFAM" id="SSF57756">
    <property type="entry name" value="Retrovirus zinc finger-like domains"/>
    <property type="match status" value="1"/>
</dbReference>
<dbReference type="Gene3D" id="4.10.60.10">
    <property type="entry name" value="Zinc finger, CCHC-type"/>
    <property type="match status" value="1"/>
</dbReference>
<protein>
    <submittedName>
        <fullName evidence="3">Ribonuclease H-like domain-containing protein</fullName>
    </submittedName>
</protein>
<dbReference type="EMBL" id="BQNB010012162">
    <property type="protein sequence ID" value="GJT00005.1"/>
    <property type="molecule type" value="Genomic_DNA"/>
</dbReference>
<feature type="coiled-coil region" evidence="1">
    <location>
        <begin position="74"/>
        <end position="101"/>
    </location>
</feature>
<dbReference type="Proteomes" id="UP001151760">
    <property type="component" value="Unassembled WGS sequence"/>
</dbReference>
<name>A0ABQ5ABJ6_9ASTR</name>
<organism evidence="3 4">
    <name type="scientific">Tanacetum coccineum</name>
    <dbReference type="NCBI Taxonomy" id="301880"/>
    <lineage>
        <taxon>Eukaryota</taxon>
        <taxon>Viridiplantae</taxon>
        <taxon>Streptophyta</taxon>
        <taxon>Embryophyta</taxon>
        <taxon>Tracheophyta</taxon>
        <taxon>Spermatophyta</taxon>
        <taxon>Magnoliopsida</taxon>
        <taxon>eudicotyledons</taxon>
        <taxon>Gunneridae</taxon>
        <taxon>Pentapetalae</taxon>
        <taxon>asterids</taxon>
        <taxon>campanulids</taxon>
        <taxon>Asterales</taxon>
        <taxon>Asteraceae</taxon>
        <taxon>Asteroideae</taxon>
        <taxon>Anthemideae</taxon>
        <taxon>Anthemidinae</taxon>
        <taxon>Tanacetum</taxon>
    </lineage>
</organism>
<gene>
    <name evidence="3" type="ORF">Tco_0821174</name>
</gene>